<reference evidence="3 4" key="1">
    <citation type="journal article" date="2017" name="Nature">
        <title>The Apostasia genome and the evolution of orchids.</title>
        <authorList>
            <person name="Zhang G.Q."/>
            <person name="Liu K.W."/>
            <person name="Li Z."/>
            <person name="Lohaus R."/>
            <person name="Hsiao Y.Y."/>
            <person name="Niu S.C."/>
            <person name="Wang J.Y."/>
            <person name="Lin Y.C."/>
            <person name="Xu Q."/>
            <person name="Chen L.J."/>
            <person name="Yoshida K."/>
            <person name="Fujiwara S."/>
            <person name="Wang Z.W."/>
            <person name="Zhang Y.Q."/>
            <person name="Mitsuda N."/>
            <person name="Wang M."/>
            <person name="Liu G.H."/>
            <person name="Pecoraro L."/>
            <person name="Huang H.X."/>
            <person name="Xiao X.J."/>
            <person name="Lin M."/>
            <person name="Wu X.Y."/>
            <person name="Wu W.L."/>
            <person name="Chen Y.Y."/>
            <person name="Chang S.B."/>
            <person name="Sakamoto S."/>
            <person name="Ohme-Takagi M."/>
            <person name="Yagi M."/>
            <person name="Zeng S.J."/>
            <person name="Shen C.Y."/>
            <person name="Yeh C.M."/>
            <person name="Luo Y.B."/>
            <person name="Tsai W.C."/>
            <person name="Van de Peer Y."/>
            <person name="Liu Z.J."/>
        </authorList>
    </citation>
    <scope>NUCLEOTIDE SEQUENCE [LARGE SCALE GENOMIC DNA]</scope>
    <source>
        <strain evidence="4">cv. Shenzhen</strain>
        <tissue evidence="3">Stem</tissue>
    </source>
</reference>
<dbReference type="Gene3D" id="1.10.1200.270">
    <property type="entry name" value="Methyltransferase, alpha-helical capping domain"/>
    <property type="match status" value="1"/>
</dbReference>
<keyword evidence="3" id="KW-0489">Methyltransferase</keyword>
<evidence type="ECO:0000313" key="4">
    <source>
        <dbReference type="Proteomes" id="UP000236161"/>
    </source>
</evidence>
<dbReference type="GO" id="GO:0030795">
    <property type="term" value="F:methyl jasmonate methylesterase activity"/>
    <property type="evidence" value="ECO:0007669"/>
    <property type="project" value="UniProtKB-EC"/>
</dbReference>
<evidence type="ECO:0000256" key="1">
    <source>
        <dbReference type="ARBA" id="ARBA00022723"/>
    </source>
</evidence>
<dbReference type="GO" id="GO:0046872">
    <property type="term" value="F:metal ion binding"/>
    <property type="evidence" value="ECO:0007669"/>
    <property type="project" value="UniProtKB-KW"/>
</dbReference>
<dbReference type="PANTHER" id="PTHR31009">
    <property type="entry name" value="S-ADENOSYL-L-METHIONINE:CARBOXYL METHYLTRANSFERASE FAMILY PROTEIN"/>
    <property type="match status" value="1"/>
</dbReference>
<dbReference type="InterPro" id="IPR029063">
    <property type="entry name" value="SAM-dependent_MTases_sf"/>
</dbReference>
<organism evidence="3 4">
    <name type="scientific">Apostasia shenzhenica</name>
    <dbReference type="NCBI Taxonomy" id="1088818"/>
    <lineage>
        <taxon>Eukaryota</taxon>
        <taxon>Viridiplantae</taxon>
        <taxon>Streptophyta</taxon>
        <taxon>Embryophyta</taxon>
        <taxon>Tracheophyta</taxon>
        <taxon>Spermatophyta</taxon>
        <taxon>Magnoliopsida</taxon>
        <taxon>Liliopsida</taxon>
        <taxon>Asparagales</taxon>
        <taxon>Orchidaceae</taxon>
        <taxon>Apostasioideae</taxon>
        <taxon>Apostasia</taxon>
    </lineage>
</organism>
<evidence type="ECO:0000256" key="2">
    <source>
        <dbReference type="ARBA" id="ARBA00022842"/>
    </source>
</evidence>
<evidence type="ECO:0000313" key="3">
    <source>
        <dbReference type="EMBL" id="PKA49324.1"/>
    </source>
</evidence>
<sequence>MDGFDAPYYALSPKEASWVVEQQGCFAIRFYNEHDEEDEKEDEDGKMRACYANRMAKSVRAVVESMLVSHFGEAIIEQVFQRYERLTEDYYSKNKPQLTNLVLSLVRKSHH</sequence>
<dbReference type="STRING" id="1088818.A0A2I0A1A8"/>
<dbReference type="GO" id="GO:0032259">
    <property type="term" value="P:methylation"/>
    <property type="evidence" value="ECO:0007669"/>
    <property type="project" value="UniProtKB-KW"/>
</dbReference>
<dbReference type="EMBL" id="KZ452039">
    <property type="protein sequence ID" value="PKA49324.1"/>
    <property type="molecule type" value="Genomic_DNA"/>
</dbReference>
<keyword evidence="4" id="KW-1185">Reference proteome</keyword>
<accession>A0A2I0A1A8</accession>
<dbReference type="EC" id="2.1.1.141" evidence="3"/>
<dbReference type="AlphaFoldDB" id="A0A2I0A1A8"/>
<keyword evidence="3" id="KW-0808">Transferase</keyword>
<gene>
    <name evidence="3" type="primary">SAMT</name>
    <name evidence="3" type="ORF">AXF42_Ash014226</name>
</gene>
<name>A0A2I0A1A8_9ASPA</name>
<dbReference type="Pfam" id="PF03492">
    <property type="entry name" value="Methyltransf_7"/>
    <property type="match status" value="1"/>
</dbReference>
<dbReference type="SUPFAM" id="SSF53335">
    <property type="entry name" value="S-adenosyl-L-methionine-dependent methyltransferases"/>
    <property type="match status" value="1"/>
</dbReference>
<dbReference type="InterPro" id="IPR042086">
    <property type="entry name" value="MeTrfase_capping"/>
</dbReference>
<proteinExistence type="predicted"/>
<keyword evidence="2" id="KW-0460">Magnesium</keyword>
<keyword evidence="1" id="KW-0479">Metal-binding</keyword>
<dbReference type="OrthoDB" id="668107at2759"/>
<dbReference type="InterPro" id="IPR005299">
    <property type="entry name" value="MeTrfase_7"/>
</dbReference>
<dbReference type="Proteomes" id="UP000236161">
    <property type="component" value="Unassembled WGS sequence"/>
</dbReference>
<protein>
    <submittedName>
        <fullName evidence="3">Salicylate O-methyltransferase</fullName>
        <ecNumber evidence="3">2.1.1.141</ecNumber>
    </submittedName>
</protein>